<dbReference type="GO" id="GO:0043137">
    <property type="term" value="P:DNA replication, removal of RNA primer"/>
    <property type="evidence" value="ECO:0007669"/>
    <property type="project" value="TreeGrafter"/>
</dbReference>
<name>A0A6V8HHV4_TALPI</name>
<dbReference type="Gene3D" id="3.30.420.10">
    <property type="entry name" value="Ribonuclease H-like superfamily/Ribonuclease H"/>
    <property type="match status" value="1"/>
</dbReference>
<dbReference type="PROSITE" id="PS50879">
    <property type="entry name" value="RNASE_H_1"/>
    <property type="match status" value="1"/>
</dbReference>
<evidence type="ECO:0000256" key="3">
    <source>
        <dbReference type="ARBA" id="ARBA00012180"/>
    </source>
</evidence>
<evidence type="ECO:0000256" key="6">
    <source>
        <dbReference type="ARBA" id="ARBA00022759"/>
    </source>
</evidence>
<comment type="catalytic activity">
    <reaction evidence="1">
        <text>Endonucleolytic cleavage to 5'-phosphomonoester.</text>
        <dbReference type="EC" id="3.1.26.4"/>
    </reaction>
</comment>
<comment type="similarity">
    <text evidence="2">Belongs to the RNase H family.</text>
</comment>
<evidence type="ECO:0000256" key="2">
    <source>
        <dbReference type="ARBA" id="ARBA00005300"/>
    </source>
</evidence>
<dbReference type="EC" id="3.1.26.4" evidence="3"/>
<evidence type="ECO:0000256" key="5">
    <source>
        <dbReference type="ARBA" id="ARBA00022723"/>
    </source>
</evidence>
<dbReference type="InterPro" id="IPR012337">
    <property type="entry name" value="RNaseH-like_sf"/>
</dbReference>
<reference evidence="11" key="1">
    <citation type="journal article" date="2015" name="Genome Announc.">
        <title>Draft genome sequence of Talaromyces cellulolyticus strain Y-94, a source of lignocellulosic biomass-degrading enzymes.</title>
        <authorList>
            <person name="Fujii T."/>
            <person name="Koike H."/>
            <person name="Sawayama S."/>
            <person name="Yano S."/>
            <person name="Inoue H."/>
        </authorList>
    </citation>
    <scope>NUCLEOTIDE SEQUENCE [LARGE SCALE GENOMIC DNA]</scope>
    <source>
        <strain evidence="11">Y-94</strain>
    </source>
</reference>
<dbReference type="AlphaFoldDB" id="A0A6V8HHV4"/>
<dbReference type="SUPFAM" id="SSF53098">
    <property type="entry name" value="Ribonuclease H-like"/>
    <property type="match status" value="1"/>
</dbReference>
<proteinExistence type="inferred from homology"/>
<evidence type="ECO:0000256" key="1">
    <source>
        <dbReference type="ARBA" id="ARBA00000077"/>
    </source>
</evidence>
<evidence type="ECO:0000256" key="8">
    <source>
        <dbReference type="SAM" id="MobiDB-lite"/>
    </source>
</evidence>
<gene>
    <name evidence="10" type="ORF">TCE0_033f08051</name>
</gene>
<keyword evidence="4" id="KW-0540">Nuclease</keyword>
<keyword evidence="6" id="KW-0255">Endonuclease</keyword>
<keyword evidence="11" id="KW-1185">Reference proteome</keyword>
<dbReference type="Pfam" id="PF00075">
    <property type="entry name" value="RNase_H"/>
    <property type="match status" value="1"/>
</dbReference>
<dbReference type="GO" id="GO:0004523">
    <property type="term" value="F:RNA-DNA hybrid ribonuclease activity"/>
    <property type="evidence" value="ECO:0007669"/>
    <property type="project" value="UniProtKB-EC"/>
</dbReference>
<evidence type="ECO:0000313" key="11">
    <source>
        <dbReference type="Proteomes" id="UP000053095"/>
    </source>
</evidence>
<dbReference type="CDD" id="cd13934">
    <property type="entry name" value="RNase_H_Dikarya_like"/>
    <property type="match status" value="1"/>
</dbReference>
<evidence type="ECO:0000313" key="10">
    <source>
        <dbReference type="EMBL" id="GAM37814.1"/>
    </source>
</evidence>
<keyword evidence="5" id="KW-0479">Metal-binding</keyword>
<dbReference type="PANTHER" id="PTHR10642:SF26">
    <property type="entry name" value="RIBONUCLEASE H1"/>
    <property type="match status" value="1"/>
</dbReference>
<evidence type="ECO:0000256" key="4">
    <source>
        <dbReference type="ARBA" id="ARBA00022722"/>
    </source>
</evidence>
<dbReference type="PANTHER" id="PTHR10642">
    <property type="entry name" value="RIBONUCLEASE H1"/>
    <property type="match status" value="1"/>
</dbReference>
<dbReference type="EMBL" id="DF933829">
    <property type="protein sequence ID" value="GAM37814.1"/>
    <property type="molecule type" value="Genomic_DNA"/>
</dbReference>
<dbReference type="GO" id="GO:0003676">
    <property type="term" value="F:nucleic acid binding"/>
    <property type="evidence" value="ECO:0007669"/>
    <property type="project" value="InterPro"/>
</dbReference>
<evidence type="ECO:0000256" key="7">
    <source>
        <dbReference type="ARBA" id="ARBA00022801"/>
    </source>
</evidence>
<dbReference type="Proteomes" id="UP000053095">
    <property type="component" value="Unassembled WGS sequence"/>
</dbReference>
<dbReference type="GO" id="GO:0046872">
    <property type="term" value="F:metal ion binding"/>
    <property type="evidence" value="ECO:0007669"/>
    <property type="project" value="UniProtKB-KW"/>
</dbReference>
<protein>
    <recommendedName>
        <fullName evidence="3">ribonuclease H</fullName>
        <ecNumber evidence="3">3.1.26.4</ecNumber>
    </recommendedName>
</protein>
<accession>A0A6V8HHV4</accession>
<feature type="domain" description="RNase H type-1" evidence="9">
    <location>
        <begin position="49"/>
        <end position="233"/>
    </location>
</feature>
<sequence>MTRNHYPTETKDPGPHTKEADWRYGRRFDPREIYGDDIDLDIVECRSDSGRWVYVACDASEICPQCGNLPGHIGCIIGTIASTCRRNGTDDTQAAVGVYFGKENPYNRCFQINVEQPTNQIAELMAGIDALQQALVIQRRGFQANRKGQRDLRMVVIKSDSEYLVKGMTEWILKWKENGYRNAKGAEVVNAKLFERLEVLYSELVNRGVWTLFWKVERERNRQADRLANRAFEAKVRR</sequence>
<dbReference type="InterPro" id="IPR036397">
    <property type="entry name" value="RNaseH_sf"/>
</dbReference>
<dbReference type="InterPro" id="IPR050092">
    <property type="entry name" value="RNase_H"/>
</dbReference>
<dbReference type="InterPro" id="IPR002156">
    <property type="entry name" value="RNaseH_domain"/>
</dbReference>
<evidence type="ECO:0000259" key="9">
    <source>
        <dbReference type="PROSITE" id="PS50879"/>
    </source>
</evidence>
<organism evidence="10 11">
    <name type="scientific">Talaromyces pinophilus</name>
    <name type="common">Penicillium pinophilum</name>
    <dbReference type="NCBI Taxonomy" id="128442"/>
    <lineage>
        <taxon>Eukaryota</taxon>
        <taxon>Fungi</taxon>
        <taxon>Dikarya</taxon>
        <taxon>Ascomycota</taxon>
        <taxon>Pezizomycotina</taxon>
        <taxon>Eurotiomycetes</taxon>
        <taxon>Eurotiomycetidae</taxon>
        <taxon>Eurotiales</taxon>
        <taxon>Trichocomaceae</taxon>
        <taxon>Talaromyces</taxon>
        <taxon>Talaromyces sect. Talaromyces</taxon>
    </lineage>
</organism>
<comment type="caution">
    <text evidence="10">The sequence shown here is derived from an EMBL/GenBank/DDBJ whole genome shotgun (WGS) entry which is preliminary data.</text>
</comment>
<feature type="region of interest" description="Disordered" evidence="8">
    <location>
        <begin position="1"/>
        <end position="21"/>
    </location>
</feature>
<keyword evidence="7" id="KW-0378">Hydrolase</keyword>